<feature type="transmembrane region" description="Helical" evidence="1">
    <location>
        <begin position="88"/>
        <end position="108"/>
    </location>
</feature>
<evidence type="ECO:0000313" key="3">
    <source>
        <dbReference type="Proteomes" id="UP001497644"/>
    </source>
</evidence>
<keyword evidence="1" id="KW-0472">Membrane</keyword>
<reference evidence="2" key="1">
    <citation type="submission" date="2024-04" db="EMBL/GenBank/DDBJ databases">
        <authorList>
            <consortium name="Molecular Ecology Group"/>
        </authorList>
    </citation>
    <scope>NUCLEOTIDE SEQUENCE</scope>
</reference>
<name>A0AAV2P8X0_9HYME</name>
<feature type="transmembrane region" description="Helical" evidence="1">
    <location>
        <begin position="57"/>
        <end position="76"/>
    </location>
</feature>
<dbReference type="AlphaFoldDB" id="A0AAV2P8X0"/>
<keyword evidence="1" id="KW-1133">Transmembrane helix</keyword>
<keyword evidence="1" id="KW-0812">Transmembrane</keyword>
<dbReference type="EMBL" id="OZ034832">
    <property type="protein sequence ID" value="CAL1689364.1"/>
    <property type="molecule type" value="Genomic_DNA"/>
</dbReference>
<sequence>MSLHLVTADARYSLSWGSLLLDEPVTRSLFVILILSSRGSVHSGVKRAFSTATLRRFSLLTILALRRFVAIILQQIQNKSKSDIDLFSVDLSSSIFHLGFFIHINVYYRD</sequence>
<protein>
    <submittedName>
        <fullName evidence="2">Uncharacterized protein</fullName>
    </submittedName>
</protein>
<keyword evidence="3" id="KW-1185">Reference proteome</keyword>
<evidence type="ECO:0000313" key="2">
    <source>
        <dbReference type="EMBL" id="CAL1689364.1"/>
    </source>
</evidence>
<organism evidence="2 3">
    <name type="scientific">Lasius platythorax</name>
    <dbReference type="NCBI Taxonomy" id="488582"/>
    <lineage>
        <taxon>Eukaryota</taxon>
        <taxon>Metazoa</taxon>
        <taxon>Ecdysozoa</taxon>
        <taxon>Arthropoda</taxon>
        <taxon>Hexapoda</taxon>
        <taxon>Insecta</taxon>
        <taxon>Pterygota</taxon>
        <taxon>Neoptera</taxon>
        <taxon>Endopterygota</taxon>
        <taxon>Hymenoptera</taxon>
        <taxon>Apocrita</taxon>
        <taxon>Aculeata</taxon>
        <taxon>Formicoidea</taxon>
        <taxon>Formicidae</taxon>
        <taxon>Formicinae</taxon>
        <taxon>Lasius</taxon>
        <taxon>Lasius</taxon>
    </lineage>
</organism>
<accession>A0AAV2P8X0</accession>
<dbReference type="Proteomes" id="UP001497644">
    <property type="component" value="Chromosome 9"/>
</dbReference>
<gene>
    <name evidence="2" type="ORF">LPLAT_LOCUS14308</name>
</gene>
<evidence type="ECO:0000256" key="1">
    <source>
        <dbReference type="SAM" id="Phobius"/>
    </source>
</evidence>
<proteinExistence type="predicted"/>